<gene>
    <name evidence="1" type="ORF">CEXT_122181</name>
</gene>
<evidence type="ECO:0000313" key="2">
    <source>
        <dbReference type="Proteomes" id="UP001054945"/>
    </source>
</evidence>
<dbReference type="EMBL" id="BPLR01018803">
    <property type="protein sequence ID" value="GIZ02363.1"/>
    <property type="molecule type" value="Genomic_DNA"/>
</dbReference>
<reference evidence="1 2" key="1">
    <citation type="submission" date="2021-06" db="EMBL/GenBank/DDBJ databases">
        <title>Caerostris extrusa draft genome.</title>
        <authorList>
            <person name="Kono N."/>
            <person name="Arakawa K."/>
        </authorList>
    </citation>
    <scope>NUCLEOTIDE SEQUENCE [LARGE SCALE GENOMIC DNA]</scope>
</reference>
<proteinExistence type="predicted"/>
<sequence>TASHDPKHVVMVSILRPRELTTWWSFFLKLATIPHLVCSLGTHALLSQRLWSWKAALQWRVLPSTKLTPFSSITSRLTVFILHCMDTE</sequence>
<evidence type="ECO:0000313" key="1">
    <source>
        <dbReference type="EMBL" id="GIZ02363.1"/>
    </source>
</evidence>
<dbReference type="AlphaFoldDB" id="A0AAV4Y5P1"/>
<organism evidence="1 2">
    <name type="scientific">Caerostris extrusa</name>
    <name type="common">Bark spider</name>
    <name type="synonym">Caerostris bankana</name>
    <dbReference type="NCBI Taxonomy" id="172846"/>
    <lineage>
        <taxon>Eukaryota</taxon>
        <taxon>Metazoa</taxon>
        <taxon>Ecdysozoa</taxon>
        <taxon>Arthropoda</taxon>
        <taxon>Chelicerata</taxon>
        <taxon>Arachnida</taxon>
        <taxon>Araneae</taxon>
        <taxon>Araneomorphae</taxon>
        <taxon>Entelegynae</taxon>
        <taxon>Araneoidea</taxon>
        <taxon>Araneidae</taxon>
        <taxon>Caerostris</taxon>
    </lineage>
</organism>
<feature type="non-terminal residue" evidence="1">
    <location>
        <position position="1"/>
    </location>
</feature>
<keyword evidence="2" id="KW-1185">Reference proteome</keyword>
<protein>
    <submittedName>
        <fullName evidence="1">Uncharacterized protein</fullName>
    </submittedName>
</protein>
<comment type="caution">
    <text evidence="1">The sequence shown here is derived from an EMBL/GenBank/DDBJ whole genome shotgun (WGS) entry which is preliminary data.</text>
</comment>
<name>A0AAV4Y5P1_CAEEX</name>
<dbReference type="Proteomes" id="UP001054945">
    <property type="component" value="Unassembled WGS sequence"/>
</dbReference>
<accession>A0AAV4Y5P1</accession>